<sequence length="332" mass="36243">MHNMDQLEAGVNGQIKPGNLKEAMKAAGASSGDLWKLPFYKLHIIEGFNLRVRTPQYQAKIDEYAELLANEGWLNHAPMKGLVQHDEGTGEHRIYIFDGHTRLLALPSANAKRSARGLPLISDVTVIGIPSKKNGKEPISTADLTVAMVQANMSNPHTAYELALACQRLADEQIPNSEIAKRLSLSTEWVKSLLLLMKAPKELRERVATEALKVTLAVELLKEYGDDAAEMVEEAAAEKEAQGKPVKITKKNIKPNSPFTKAVKRSAPAMYDALAIVKKDPAFAQLNTDTREKLLEIMATLDKAKDDGAVDHSKQTTIFDAAAGDQGEKAAA</sequence>
<gene>
    <name evidence="1" type="ORF">ACFPO9_16840</name>
</gene>
<name>A0ABW0RZX0_9BURK</name>
<dbReference type="EMBL" id="JBHSMZ010000014">
    <property type="protein sequence ID" value="MFC5550183.1"/>
    <property type="molecule type" value="Genomic_DNA"/>
</dbReference>
<evidence type="ECO:0000313" key="2">
    <source>
        <dbReference type="Proteomes" id="UP001596086"/>
    </source>
</evidence>
<dbReference type="RefSeq" id="WP_379772391.1">
    <property type="nucleotide sequence ID" value="NZ_JBHSMZ010000014.1"/>
</dbReference>
<accession>A0ABW0RZX0</accession>
<organism evidence="1 2">
    <name type="scientific">Massilia aerilata</name>
    <dbReference type="NCBI Taxonomy" id="453817"/>
    <lineage>
        <taxon>Bacteria</taxon>
        <taxon>Pseudomonadati</taxon>
        <taxon>Pseudomonadota</taxon>
        <taxon>Betaproteobacteria</taxon>
        <taxon>Burkholderiales</taxon>
        <taxon>Oxalobacteraceae</taxon>
        <taxon>Telluria group</taxon>
        <taxon>Massilia</taxon>
    </lineage>
</organism>
<evidence type="ECO:0008006" key="3">
    <source>
        <dbReference type="Google" id="ProtNLM"/>
    </source>
</evidence>
<dbReference type="Gene3D" id="1.10.10.2830">
    <property type="match status" value="1"/>
</dbReference>
<keyword evidence="2" id="KW-1185">Reference proteome</keyword>
<comment type="caution">
    <text evidence="1">The sequence shown here is derived from an EMBL/GenBank/DDBJ whole genome shotgun (WGS) entry which is preliminary data.</text>
</comment>
<protein>
    <recommendedName>
        <fullName evidence="3">ParB/Sulfiredoxin domain-containing protein</fullName>
    </recommendedName>
</protein>
<reference evidence="2" key="1">
    <citation type="journal article" date="2019" name="Int. J. Syst. Evol. Microbiol.">
        <title>The Global Catalogue of Microorganisms (GCM) 10K type strain sequencing project: providing services to taxonomists for standard genome sequencing and annotation.</title>
        <authorList>
            <consortium name="The Broad Institute Genomics Platform"/>
            <consortium name="The Broad Institute Genome Sequencing Center for Infectious Disease"/>
            <person name="Wu L."/>
            <person name="Ma J."/>
        </authorList>
    </citation>
    <scope>NUCLEOTIDE SEQUENCE [LARGE SCALE GENOMIC DNA]</scope>
    <source>
        <strain evidence="2">CGMCC 4.5798</strain>
    </source>
</reference>
<proteinExistence type="predicted"/>
<evidence type="ECO:0000313" key="1">
    <source>
        <dbReference type="EMBL" id="MFC5550183.1"/>
    </source>
</evidence>
<dbReference type="Proteomes" id="UP001596086">
    <property type="component" value="Unassembled WGS sequence"/>
</dbReference>
<dbReference type="SUPFAM" id="SSF109709">
    <property type="entry name" value="KorB DNA-binding domain-like"/>
    <property type="match status" value="1"/>
</dbReference>